<dbReference type="Pfam" id="PF00392">
    <property type="entry name" value="GntR"/>
    <property type="match status" value="1"/>
</dbReference>
<dbReference type="InterPro" id="IPR015422">
    <property type="entry name" value="PyrdxlP-dep_Trfase_small"/>
</dbReference>
<dbReference type="AlphaFoldDB" id="A0A1X7CZ62"/>
<dbReference type="InterPro" id="IPR051446">
    <property type="entry name" value="HTH_trans_reg/aminotransferase"/>
</dbReference>
<accession>A0A1X7CZ62</accession>
<dbReference type="PANTHER" id="PTHR46577">
    <property type="entry name" value="HTH-TYPE TRANSCRIPTIONAL REGULATORY PROTEIN GABR"/>
    <property type="match status" value="1"/>
</dbReference>
<keyword evidence="7" id="KW-0808">Transferase</keyword>
<dbReference type="InterPro" id="IPR000524">
    <property type="entry name" value="Tscrpt_reg_HTH_GntR"/>
</dbReference>
<dbReference type="EMBL" id="FXAH01000002">
    <property type="protein sequence ID" value="SMF05581.1"/>
    <property type="molecule type" value="Genomic_DNA"/>
</dbReference>
<feature type="domain" description="HTH gntR-type" evidence="6">
    <location>
        <begin position="31"/>
        <end position="99"/>
    </location>
</feature>
<dbReference type="Gene3D" id="1.10.10.10">
    <property type="entry name" value="Winged helix-like DNA-binding domain superfamily/Winged helix DNA-binding domain"/>
    <property type="match status" value="1"/>
</dbReference>
<dbReference type="GO" id="GO:0008483">
    <property type="term" value="F:transaminase activity"/>
    <property type="evidence" value="ECO:0007669"/>
    <property type="project" value="UniProtKB-KW"/>
</dbReference>
<dbReference type="InterPro" id="IPR015424">
    <property type="entry name" value="PyrdxlP-dep_Trfase"/>
</dbReference>
<dbReference type="SUPFAM" id="SSF53383">
    <property type="entry name" value="PLP-dependent transferases"/>
    <property type="match status" value="1"/>
</dbReference>
<comment type="similarity">
    <text evidence="1">In the C-terminal section; belongs to the class-I pyridoxal-phosphate-dependent aminotransferase family.</text>
</comment>
<dbReference type="Pfam" id="PF00155">
    <property type="entry name" value="Aminotran_1_2"/>
    <property type="match status" value="1"/>
</dbReference>
<dbReference type="InterPro" id="IPR036388">
    <property type="entry name" value="WH-like_DNA-bd_sf"/>
</dbReference>
<keyword evidence="4 7" id="KW-0238">DNA-binding</keyword>
<evidence type="ECO:0000259" key="6">
    <source>
        <dbReference type="PROSITE" id="PS50949"/>
    </source>
</evidence>
<evidence type="ECO:0000256" key="5">
    <source>
        <dbReference type="ARBA" id="ARBA00023163"/>
    </source>
</evidence>
<dbReference type="InterPro" id="IPR015421">
    <property type="entry name" value="PyrdxlP-dep_Trfase_major"/>
</dbReference>
<dbReference type="Proteomes" id="UP000192911">
    <property type="component" value="Unassembled WGS sequence"/>
</dbReference>
<dbReference type="CDD" id="cd00609">
    <property type="entry name" value="AAT_like"/>
    <property type="match status" value="1"/>
</dbReference>
<evidence type="ECO:0000256" key="1">
    <source>
        <dbReference type="ARBA" id="ARBA00005384"/>
    </source>
</evidence>
<dbReference type="GO" id="GO:0003677">
    <property type="term" value="F:DNA binding"/>
    <property type="evidence" value="ECO:0007669"/>
    <property type="project" value="UniProtKB-KW"/>
</dbReference>
<dbReference type="GO" id="GO:0030170">
    <property type="term" value="F:pyridoxal phosphate binding"/>
    <property type="evidence" value="ECO:0007669"/>
    <property type="project" value="InterPro"/>
</dbReference>
<dbReference type="SMART" id="SM00345">
    <property type="entry name" value="HTH_GNTR"/>
    <property type="match status" value="1"/>
</dbReference>
<dbReference type="InterPro" id="IPR004839">
    <property type="entry name" value="Aminotransferase_I/II_large"/>
</dbReference>
<keyword evidence="8" id="KW-1185">Reference proteome</keyword>
<dbReference type="Gene3D" id="3.90.1150.10">
    <property type="entry name" value="Aspartate Aminotransferase, domain 1"/>
    <property type="match status" value="1"/>
</dbReference>
<proteinExistence type="inferred from homology"/>
<reference evidence="8" key="1">
    <citation type="submission" date="2017-04" db="EMBL/GenBank/DDBJ databases">
        <authorList>
            <person name="Varghese N."/>
            <person name="Submissions S."/>
        </authorList>
    </citation>
    <scope>NUCLEOTIDE SEQUENCE [LARGE SCALE GENOMIC DNA]</scope>
    <source>
        <strain evidence="8">Ballard 720</strain>
    </source>
</reference>
<dbReference type="Gene3D" id="3.40.640.10">
    <property type="entry name" value="Type I PLP-dependent aspartate aminotransferase-like (Major domain)"/>
    <property type="match status" value="1"/>
</dbReference>
<protein>
    <submittedName>
        <fullName evidence="7">DNA-binding transcriptional regulator, MocR family, contains an aminotransferase domain</fullName>
    </submittedName>
</protein>
<keyword evidence="2" id="KW-0663">Pyridoxal phosphate</keyword>
<dbReference type="STRING" id="28094.SAMN06295900_102164"/>
<evidence type="ECO:0000313" key="7">
    <source>
        <dbReference type="EMBL" id="SMF05581.1"/>
    </source>
</evidence>
<dbReference type="PANTHER" id="PTHR46577:SF1">
    <property type="entry name" value="HTH-TYPE TRANSCRIPTIONAL REGULATORY PROTEIN GABR"/>
    <property type="match status" value="1"/>
</dbReference>
<name>A0A1X7CZ62_TRICW</name>
<evidence type="ECO:0000256" key="4">
    <source>
        <dbReference type="ARBA" id="ARBA00023125"/>
    </source>
</evidence>
<dbReference type="SUPFAM" id="SSF46785">
    <property type="entry name" value="Winged helix' DNA-binding domain"/>
    <property type="match status" value="1"/>
</dbReference>
<dbReference type="PROSITE" id="PS50949">
    <property type="entry name" value="HTH_GNTR"/>
    <property type="match status" value="1"/>
</dbReference>
<organism evidence="7 8">
    <name type="scientific">Trinickia caryophylli</name>
    <name type="common">Paraburkholderia caryophylli</name>
    <dbReference type="NCBI Taxonomy" id="28094"/>
    <lineage>
        <taxon>Bacteria</taxon>
        <taxon>Pseudomonadati</taxon>
        <taxon>Pseudomonadota</taxon>
        <taxon>Betaproteobacteria</taxon>
        <taxon>Burkholderiales</taxon>
        <taxon>Burkholderiaceae</taxon>
        <taxon>Trinickia</taxon>
    </lineage>
</organism>
<gene>
    <name evidence="7" type="ORF">SAMN06295900_102164</name>
</gene>
<dbReference type="InterPro" id="IPR036390">
    <property type="entry name" value="WH_DNA-bd_sf"/>
</dbReference>
<dbReference type="GO" id="GO:0003700">
    <property type="term" value="F:DNA-binding transcription factor activity"/>
    <property type="evidence" value="ECO:0007669"/>
    <property type="project" value="InterPro"/>
</dbReference>
<evidence type="ECO:0000256" key="2">
    <source>
        <dbReference type="ARBA" id="ARBA00022898"/>
    </source>
</evidence>
<evidence type="ECO:0000256" key="3">
    <source>
        <dbReference type="ARBA" id="ARBA00023015"/>
    </source>
</evidence>
<keyword evidence="5" id="KW-0804">Transcription</keyword>
<evidence type="ECO:0000313" key="8">
    <source>
        <dbReference type="Proteomes" id="UP000192911"/>
    </source>
</evidence>
<sequence>MAIVPPHVGAPVEANLIEEWREAVQAVHGAESKYKRLVKAIAGDIERALLRPGTRLPPQRDVAAELRISVQTVTNAYKELERQGLIRCEVGRGSFVAPRVTEKMANYMLDTAERSVVDFSIARIIHTPEHDTRWRQVCATLARIEDQPWIRAFRPIAGFEHHRRAGVAWIERLGMPASADTLLVTNGAAHGIFLALASLVRPGDTVVCESLTDHGVIGSANVLGFTLKGLEIDEFGIHPEHFEELCDNERVTALVCTPTLNNPTMALMPESRRRAIARIAERYGVYVIEDDVYGPLPVKPLPPISSMIPELSFYCTSLTKSVLAGLRIGYLATPRRLALRTESTLRVSSWMATSPMAEIATRWIDDGTAARLVEVQRECLARRQALVKQILGHYVQGAHPHALSVWLRVPEHWEADHLVRALRKRDIAVTSPDPFLVRGVEKRPNAVRLCVGAEIDDDAFAEALKTVREVFEQYPQVHAVD</sequence>
<keyword evidence="3" id="KW-0805">Transcription regulation</keyword>
<keyword evidence="7" id="KW-0032">Aminotransferase</keyword>
<dbReference type="CDD" id="cd07377">
    <property type="entry name" value="WHTH_GntR"/>
    <property type="match status" value="1"/>
</dbReference>